<feature type="transmembrane region" description="Helical" evidence="1">
    <location>
        <begin position="6"/>
        <end position="24"/>
    </location>
</feature>
<gene>
    <name evidence="2" type="ordered locus">Tpen_0677</name>
</gene>
<reference evidence="3" key="1">
    <citation type="journal article" date="2008" name="J. Bacteriol.">
        <title>Genome sequence of Thermofilum pendens reveals an exceptional loss of biosynthetic pathways without genome reduction.</title>
        <authorList>
            <person name="Anderson I."/>
            <person name="Rodriguez J."/>
            <person name="Susanti D."/>
            <person name="Porat I."/>
            <person name="Reich C."/>
            <person name="Ulrich L.E."/>
            <person name="Elkins J.G."/>
            <person name="Mavromatis K."/>
            <person name="Lykidis A."/>
            <person name="Kim E."/>
            <person name="Thompson L.S."/>
            <person name="Nolan M."/>
            <person name="Land M."/>
            <person name="Copeland A."/>
            <person name="Lapidus A."/>
            <person name="Lucas S."/>
            <person name="Detter C."/>
            <person name="Zhulin I.B."/>
            <person name="Olsen G.J."/>
            <person name="Whitman W."/>
            <person name="Mukhopadhyay B."/>
            <person name="Bristow J."/>
            <person name="Kyrpides N."/>
        </authorList>
    </citation>
    <scope>NUCLEOTIDE SEQUENCE [LARGE SCALE GENOMIC DNA]</scope>
    <source>
        <strain evidence="3">DSM 2475 / Hrk 5</strain>
    </source>
</reference>
<evidence type="ECO:0000313" key="3">
    <source>
        <dbReference type="Proteomes" id="UP000000641"/>
    </source>
</evidence>
<keyword evidence="1" id="KW-1133">Transmembrane helix</keyword>
<accession>A1RXZ9</accession>
<organism evidence="2 3">
    <name type="scientific">Thermofilum pendens (strain DSM 2475 / Hrk 5)</name>
    <dbReference type="NCBI Taxonomy" id="368408"/>
    <lineage>
        <taxon>Archaea</taxon>
        <taxon>Thermoproteota</taxon>
        <taxon>Thermoprotei</taxon>
        <taxon>Thermofilales</taxon>
        <taxon>Thermofilaceae</taxon>
        <taxon>Thermofilum</taxon>
    </lineage>
</organism>
<evidence type="ECO:0000313" key="2">
    <source>
        <dbReference type="EMBL" id="ABL78079.1"/>
    </source>
</evidence>
<dbReference type="Proteomes" id="UP000000641">
    <property type="component" value="Chromosome"/>
</dbReference>
<dbReference type="OrthoDB" id="384330at2157"/>
<protein>
    <recommendedName>
        <fullName evidence="4">Class III signal peptide-containing protein</fullName>
    </recommendedName>
</protein>
<dbReference type="HOGENOM" id="CLU_2067938_0_0_2"/>
<dbReference type="EnsemblBacteria" id="ABL78079">
    <property type="protein sequence ID" value="ABL78079"/>
    <property type="gene ID" value="Tpen_0677"/>
</dbReference>
<proteinExistence type="predicted"/>
<name>A1RXZ9_THEPD</name>
<dbReference type="AlphaFoldDB" id="A1RXZ9"/>
<evidence type="ECO:0008006" key="4">
    <source>
        <dbReference type="Google" id="ProtNLM"/>
    </source>
</evidence>
<dbReference type="EMBL" id="CP000505">
    <property type="protein sequence ID" value="ABL78079.1"/>
    <property type="molecule type" value="Genomic_DNA"/>
</dbReference>
<dbReference type="KEGG" id="tpe:Tpen_0677"/>
<dbReference type="STRING" id="368408.Tpen_0677"/>
<sequence>MELEEAVLSVLLLSASFLIYTYWLQLANTWSGDAASLIRDVCAVSLSPPGTSMEGVYDVDVCVSGNVIATRYPVYSYCFPRINETAIKAPVKSDERCFSGRIRLKITKAGNVVTLERG</sequence>
<dbReference type="GeneID" id="4601043"/>
<keyword evidence="3" id="KW-1185">Reference proteome</keyword>
<keyword evidence="1" id="KW-0472">Membrane</keyword>
<evidence type="ECO:0000256" key="1">
    <source>
        <dbReference type="SAM" id="Phobius"/>
    </source>
</evidence>
<keyword evidence="1" id="KW-0812">Transmembrane</keyword>
<dbReference type="RefSeq" id="WP_011752344.1">
    <property type="nucleotide sequence ID" value="NC_008698.1"/>
</dbReference>